<feature type="domain" description="Flavodoxin-like fold" evidence="7">
    <location>
        <begin position="3"/>
        <end position="197"/>
    </location>
</feature>
<reference evidence="8 9" key="1">
    <citation type="submission" date="2016-01" db="EMBL/GenBank/DDBJ databases">
        <title>Annotation of Pseudomonas oryzihabitans USDA-ARS-USMARC-56511.</title>
        <authorList>
            <person name="Harhay G.P."/>
            <person name="Harhay D.M."/>
            <person name="Smith T.P.L."/>
            <person name="Bono J.L."/>
            <person name="Heaton M.P."/>
            <person name="Clawson M.L."/>
            <person name="Chitko-Mckown C.G."/>
            <person name="Capik S.F."/>
            <person name="DeDonder K.D."/>
            <person name="Apley M.D."/>
            <person name="Lubbers B.V."/>
            <person name="White B.J."/>
            <person name="Larson R.L."/>
        </authorList>
    </citation>
    <scope>NUCLEOTIDE SEQUENCE [LARGE SCALE GENOMIC DNA]</scope>
    <source>
        <strain evidence="8 9">USDA-ARS-USMARC-56511</strain>
    </source>
</reference>
<comment type="subunit">
    <text evidence="6">Homodimer.</text>
</comment>
<dbReference type="SUPFAM" id="SSF52218">
    <property type="entry name" value="Flavoproteins"/>
    <property type="match status" value="1"/>
</dbReference>
<comment type="catalytic activity">
    <reaction evidence="5">
        <text>N,N-dimethyl-1,4-phenylenediamine + anthranilate + 2 NAD(+) = 2-(4-dimethylaminophenyl)diazenylbenzoate + 2 NADH + 2 H(+)</text>
        <dbReference type="Rhea" id="RHEA:55872"/>
        <dbReference type="ChEBI" id="CHEBI:15378"/>
        <dbReference type="ChEBI" id="CHEBI:15783"/>
        <dbReference type="ChEBI" id="CHEBI:16567"/>
        <dbReference type="ChEBI" id="CHEBI:57540"/>
        <dbReference type="ChEBI" id="CHEBI:57945"/>
        <dbReference type="ChEBI" id="CHEBI:71579"/>
        <dbReference type="EC" id="1.7.1.17"/>
    </reaction>
    <physiologicalReaction direction="right-to-left" evidence="5">
        <dbReference type="Rhea" id="RHEA:55874"/>
    </physiologicalReaction>
</comment>
<evidence type="ECO:0000313" key="9">
    <source>
        <dbReference type="Proteomes" id="UP000064137"/>
    </source>
</evidence>
<dbReference type="EC" id="1.6.5.-" evidence="6"/>
<feature type="binding site" evidence="6">
    <location>
        <begin position="16"/>
        <end position="18"/>
    </location>
    <ligand>
        <name>FMN</name>
        <dbReference type="ChEBI" id="CHEBI:58210"/>
    </ligand>
</feature>
<evidence type="ECO:0000256" key="1">
    <source>
        <dbReference type="ARBA" id="ARBA00022630"/>
    </source>
</evidence>
<dbReference type="OrthoDB" id="9787136at2"/>
<evidence type="ECO:0000256" key="4">
    <source>
        <dbReference type="ARBA" id="ARBA00023027"/>
    </source>
</evidence>
<feature type="binding site" evidence="6">
    <location>
        <position position="10"/>
    </location>
    <ligand>
        <name>FMN</name>
        <dbReference type="ChEBI" id="CHEBI:58210"/>
    </ligand>
</feature>
<comment type="function">
    <text evidence="6">Also exhibits azoreductase activity. Catalyzes the reductive cleavage of the azo bond in aromatic azo compounds to the corresponding amines.</text>
</comment>
<organism evidence="8 9">
    <name type="scientific">Pseudomonas oryzihabitans</name>
    <dbReference type="NCBI Taxonomy" id="47885"/>
    <lineage>
        <taxon>Bacteria</taxon>
        <taxon>Pseudomonadati</taxon>
        <taxon>Pseudomonadota</taxon>
        <taxon>Gammaproteobacteria</taxon>
        <taxon>Pseudomonadales</taxon>
        <taxon>Pseudomonadaceae</taxon>
        <taxon>Pseudomonas</taxon>
    </lineage>
</organism>
<evidence type="ECO:0000256" key="3">
    <source>
        <dbReference type="ARBA" id="ARBA00023002"/>
    </source>
</evidence>
<dbReference type="GO" id="GO:0010181">
    <property type="term" value="F:FMN binding"/>
    <property type="evidence" value="ECO:0007669"/>
    <property type="project" value="UniProtKB-UniRule"/>
</dbReference>
<gene>
    <name evidence="6" type="primary">azoR</name>
    <name evidence="8" type="ORF">APT59_06420</name>
</gene>
<dbReference type="GO" id="GO:0016655">
    <property type="term" value="F:oxidoreductase activity, acting on NAD(P)H, quinone or similar compound as acceptor"/>
    <property type="evidence" value="ECO:0007669"/>
    <property type="project" value="InterPro"/>
</dbReference>
<keyword evidence="1 6" id="KW-0285">Flavoprotein</keyword>
<comment type="catalytic activity">
    <reaction evidence="6">
        <text>2 a quinone + NADH + H(+) = 2 a 1,4-benzosemiquinone + NAD(+)</text>
        <dbReference type="Rhea" id="RHEA:65952"/>
        <dbReference type="ChEBI" id="CHEBI:15378"/>
        <dbReference type="ChEBI" id="CHEBI:57540"/>
        <dbReference type="ChEBI" id="CHEBI:57945"/>
        <dbReference type="ChEBI" id="CHEBI:132124"/>
        <dbReference type="ChEBI" id="CHEBI:134225"/>
    </reaction>
</comment>
<comment type="caution">
    <text evidence="6">Lacks conserved residue(s) required for the propagation of feature annotation.</text>
</comment>
<dbReference type="HAMAP" id="MF_01216">
    <property type="entry name" value="Azoreductase_type1"/>
    <property type="match status" value="1"/>
</dbReference>
<dbReference type="EMBL" id="CP013987">
    <property type="protein sequence ID" value="ALZ83859.1"/>
    <property type="molecule type" value="Genomic_DNA"/>
</dbReference>
<sequence length="202" mass="22483">MPRLLHVIGSPRQDRSASLDVANAFIQAWQDRHPDAEVDTLDVWHCDLPEFDGPILDAKYAGIQGESLSAEQAYAWTVAKALAQRFKAADVLVFGVPCWNFGIPYKLKQLFDVVSQKDLLFTFDDRGLNGLLGGRQALVIAARGAALDRQEHQESYLRTWCEMVGIDRMHTVVVEKTLFGAEVDQASRDQAKQDAVALVSKL</sequence>
<comment type="cofactor">
    <cofactor evidence="6">
        <name>FMN</name>
        <dbReference type="ChEBI" id="CHEBI:58210"/>
    </cofactor>
    <text evidence="6">Binds 1 FMN per subunit.</text>
</comment>
<dbReference type="EC" id="1.7.1.17" evidence="6"/>
<proteinExistence type="inferred from homology"/>
<dbReference type="InterPro" id="IPR029039">
    <property type="entry name" value="Flavoprotein-like_sf"/>
</dbReference>
<name>A0A0U4WMG2_9PSED</name>
<comment type="function">
    <text evidence="6">Quinone reductase that provides resistance to thiol-specific stress caused by electrophilic quinones.</text>
</comment>
<dbReference type="Proteomes" id="UP000064137">
    <property type="component" value="Chromosome"/>
</dbReference>
<evidence type="ECO:0000256" key="2">
    <source>
        <dbReference type="ARBA" id="ARBA00022643"/>
    </source>
</evidence>
<dbReference type="Gene3D" id="3.40.50.360">
    <property type="match status" value="1"/>
</dbReference>
<dbReference type="InterPro" id="IPR003680">
    <property type="entry name" value="Flavodoxin_fold"/>
</dbReference>
<evidence type="ECO:0000259" key="7">
    <source>
        <dbReference type="Pfam" id="PF02525"/>
    </source>
</evidence>
<dbReference type="Pfam" id="PF02525">
    <property type="entry name" value="Flavodoxin_2"/>
    <property type="match status" value="1"/>
</dbReference>
<evidence type="ECO:0000256" key="6">
    <source>
        <dbReference type="HAMAP-Rule" id="MF_01216"/>
    </source>
</evidence>
<dbReference type="GO" id="GO:0009055">
    <property type="term" value="F:electron transfer activity"/>
    <property type="evidence" value="ECO:0007669"/>
    <property type="project" value="UniProtKB-UniRule"/>
</dbReference>
<dbReference type="PANTHER" id="PTHR43741">
    <property type="entry name" value="FMN-DEPENDENT NADH-AZOREDUCTASE 1"/>
    <property type="match status" value="1"/>
</dbReference>
<dbReference type="KEGG" id="por:APT59_06420"/>
<keyword evidence="4 6" id="KW-0520">NAD</keyword>
<comment type="similarity">
    <text evidence="6">Belongs to the azoreductase type 1 family.</text>
</comment>
<dbReference type="AlphaFoldDB" id="A0A0U4WMG2"/>
<keyword evidence="2 6" id="KW-0288">FMN</keyword>
<accession>A0A0U4WMG2</accession>
<protein>
    <recommendedName>
        <fullName evidence="6">FMN dependent NADH:quinone oxidoreductase</fullName>
        <ecNumber evidence="6">1.6.5.-</ecNumber>
    </recommendedName>
    <alternativeName>
        <fullName evidence="6">Azo-dye reductase</fullName>
    </alternativeName>
    <alternativeName>
        <fullName evidence="6">FMN-dependent NADH-azo compound oxidoreductase</fullName>
    </alternativeName>
    <alternativeName>
        <fullName evidence="6">FMN-dependent NADH-azoreductase</fullName>
        <ecNumber evidence="6">1.7.1.17</ecNumber>
    </alternativeName>
</protein>
<evidence type="ECO:0000256" key="5">
    <source>
        <dbReference type="ARBA" id="ARBA00048542"/>
    </source>
</evidence>
<keyword evidence="3 6" id="KW-0560">Oxidoreductase</keyword>
<dbReference type="InterPro" id="IPR023048">
    <property type="entry name" value="NADH:quinone_OxRdtase_FMN_depd"/>
</dbReference>
<dbReference type="PANTHER" id="PTHR43741:SF4">
    <property type="entry name" value="FMN-DEPENDENT NADH:QUINONE OXIDOREDUCTASE"/>
    <property type="match status" value="1"/>
</dbReference>
<dbReference type="GO" id="GO:0016652">
    <property type="term" value="F:oxidoreductase activity, acting on NAD(P)H as acceptor"/>
    <property type="evidence" value="ECO:0007669"/>
    <property type="project" value="UniProtKB-UniRule"/>
</dbReference>
<evidence type="ECO:0000313" key="8">
    <source>
        <dbReference type="EMBL" id="ALZ83859.1"/>
    </source>
</evidence>
<dbReference type="RefSeq" id="WP_059314095.1">
    <property type="nucleotide sequence ID" value="NZ_CP013987.1"/>
</dbReference>
<dbReference type="InterPro" id="IPR050104">
    <property type="entry name" value="FMN-dep_NADH:Q_OxRdtase_AzoR1"/>
</dbReference>